<feature type="compositionally biased region" description="Polar residues" evidence="1">
    <location>
        <begin position="30"/>
        <end position="43"/>
    </location>
</feature>
<evidence type="ECO:0000313" key="2">
    <source>
        <dbReference type="EMBL" id="KIK06426.1"/>
    </source>
</evidence>
<proteinExistence type="predicted"/>
<protein>
    <submittedName>
        <fullName evidence="2">Uncharacterized protein</fullName>
    </submittedName>
</protein>
<evidence type="ECO:0000256" key="1">
    <source>
        <dbReference type="SAM" id="MobiDB-lite"/>
    </source>
</evidence>
<accession>A0A0C9XMV4</accession>
<reference evidence="3" key="2">
    <citation type="submission" date="2015-01" db="EMBL/GenBank/DDBJ databases">
        <title>Evolutionary Origins and Diversification of the Mycorrhizal Mutualists.</title>
        <authorList>
            <consortium name="DOE Joint Genome Institute"/>
            <consortium name="Mycorrhizal Genomics Consortium"/>
            <person name="Kohler A."/>
            <person name="Kuo A."/>
            <person name="Nagy L.G."/>
            <person name="Floudas D."/>
            <person name="Copeland A."/>
            <person name="Barry K.W."/>
            <person name="Cichocki N."/>
            <person name="Veneault-Fourrey C."/>
            <person name="LaButti K."/>
            <person name="Lindquist E.A."/>
            <person name="Lipzen A."/>
            <person name="Lundell T."/>
            <person name="Morin E."/>
            <person name="Murat C."/>
            <person name="Riley R."/>
            <person name="Ohm R."/>
            <person name="Sun H."/>
            <person name="Tunlid A."/>
            <person name="Henrissat B."/>
            <person name="Grigoriev I.V."/>
            <person name="Hibbett D.S."/>
            <person name="Martin F."/>
        </authorList>
    </citation>
    <scope>NUCLEOTIDE SEQUENCE [LARGE SCALE GENOMIC DNA]</scope>
    <source>
        <strain evidence="3">LaAM-08-1</strain>
    </source>
</reference>
<dbReference type="AlphaFoldDB" id="A0A0C9XMV4"/>
<feature type="region of interest" description="Disordered" evidence="1">
    <location>
        <begin position="21"/>
        <end position="100"/>
    </location>
</feature>
<feature type="compositionally biased region" description="Low complexity" evidence="1">
    <location>
        <begin position="81"/>
        <end position="90"/>
    </location>
</feature>
<feature type="compositionally biased region" description="Polar residues" evidence="1">
    <location>
        <begin position="60"/>
        <end position="73"/>
    </location>
</feature>
<sequence>MNRQLRHWHSLKTIIQHPLSFLKGPGRHNTLLTGKSTETASEPTSDDPRGSLQLERPGRSTETSLPGQSSSSRKGPGPFGSSSDEVSSSSNPLEGFDKEFRWEDEPELKLDLLPPHILAATSRASTSHRESKLLDLPSFAPLHLDTIVASSEPSSR</sequence>
<organism evidence="2 3">
    <name type="scientific">Laccaria amethystina LaAM-08-1</name>
    <dbReference type="NCBI Taxonomy" id="1095629"/>
    <lineage>
        <taxon>Eukaryota</taxon>
        <taxon>Fungi</taxon>
        <taxon>Dikarya</taxon>
        <taxon>Basidiomycota</taxon>
        <taxon>Agaricomycotina</taxon>
        <taxon>Agaricomycetes</taxon>
        <taxon>Agaricomycetidae</taxon>
        <taxon>Agaricales</taxon>
        <taxon>Agaricineae</taxon>
        <taxon>Hydnangiaceae</taxon>
        <taxon>Laccaria</taxon>
    </lineage>
</organism>
<dbReference type="HOGENOM" id="CLU_1686898_0_0_1"/>
<evidence type="ECO:0000313" key="3">
    <source>
        <dbReference type="Proteomes" id="UP000054477"/>
    </source>
</evidence>
<dbReference type="Proteomes" id="UP000054477">
    <property type="component" value="Unassembled WGS sequence"/>
</dbReference>
<dbReference type="EMBL" id="KN838553">
    <property type="protein sequence ID" value="KIK06426.1"/>
    <property type="molecule type" value="Genomic_DNA"/>
</dbReference>
<keyword evidence="3" id="KW-1185">Reference proteome</keyword>
<gene>
    <name evidence="2" type="ORF">K443DRAFT_280101</name>
</gene>
<reference evidence="2 3" key="1">
    <citation type="submission" date="2014-04" db="EMBL/GenBank/DDBJ databases">
        <authorList>
            <consortium name="DOE Joint Genome Institute"/>
            <person name="Kuo A."/>
            <person name="Kohler A."/>
            <person name="Nagy L.G."/>
            <person name="Floudas D."/>
            <person name="Copeland A."/>
            <person name="Barry K.W."/>
            <person name="Cichocki N."/>
            <person name="Veneault-Fourrey C."/>
            <person name="LaButti K."/>
            <person name="Lindquist E.A."/>
            <person name="Lipzen A."/>
            <person name="Lundell T."/>
            <person name="Morin E."/>
            <person name="Murat C."/>
            <person name="Sun H."/>
            <person name="Tunlid A."/>
            <person name="Henrissat B."/>
            <person name="Grigoriev I.V."/>
            <person name="Hibbett D.S."/>
            <person name="Martin F."/>
            <person name="Nordberg H.P."/>
            <person name="Cantor M.N."/>
            <person name="Hua S.X."/>
        </authorList>
    </citation>
    <scope>NUCLEOTIDE SEQUENCE [LARGE SCALE GENOMIC DNA]</scope>
    <source>
        <strain evidence="2 3">LaAM-08-1</strain>
    </source>
</reference>
<name>A0A0C9XMV4_9AGAR</name>